<protein>
    <submittedName>
        <fullName evidence="1">Uncharacterized protein</fullName>
    </submittedName>
</protein>
<dbReference type="InterPro" id="IPR014729">
    <property type="entry name" value="Rossmann-like_a/b/a_fold"/>
</dbReference>
<proteinExistence type="predicted"/>
<dbReference type="Proteomes" id="UP000246004">
    <property type="component" value="Unassembled WGS sequence"/>
</dbReference>
<evidence type="ECO:0000313" key="4">
    <source>
        <dbReference type="Proteomes" id="UP000246004"/>
    </source>
</evidence>
<dbReference type="RefSeq" id="WP_095608088.1">
    <property type="nucleotide sequence ID" value="NZ_LMVN01000003.1"/>
</dbReference>
<comment type="caution">
    <text evidence="1">The sequence shown here is derived from an EMBL/GenBank/DDBJ whole genome shotgun (WGS) entry which is preliminary data.</text>
</comment>
<dbReference type="AlphaFoldDB" id="A0A2A2HF96"/>
<organism evidence="1 3">
    <name type="scientific">Methanosphaera cuniculi</name>
    <dbReference type="NCBI Taxonomy" id="1077256"/>
    <lineage>
        <taxon>Archaea</taxon>
        <taxon>Methanobacteriati</taxon>
        <taxon>Methanobacteriota</taxon>
        <taxon>Methanomada group</taxon>
        <taxon>Methanobacteria</taxon>
        <taxon>Methanobacteriales</taxon>
        <taxon>Methanobacteriaceae</taxon>
        <taxon>Methanosphaera</taxon>
    </lineage>
</organism>
<dbReference type="OrthoDB" id="108920at2157"/>
<dbReference type="Pfam" id="PF24167">
    <property type="entry name" value="DUF7411"/>
    <property type="match status" value="1"/>
</dbReference>
<accession>A0A2A2HF96</accession>
<name>A0A2A2HF96_9EURY</name>
<evidence type="ECO:0000313" key="1">
    <source>
        <dbReference type="EMBL" id="PAV08025.1"/>
    </source>
</evidence>
<dbReference type="InterPro" id="IPR055834">
    <property type="entry name" value="DUF7411"/>
</dbReference>
<keyword evidence="3" id="KW-1185">Reference proteome</keyword>
<dbReference type="SUPFAM" id="SSF52402">
    <property type="entry name" value="Adenine nucleotide alpha hydrolases-like"/>
    <property type="match status" value="1"/>
</dbReference>
<dbReference type="EMBL" id="LMVN01000003">
    <property type="protein sequence ID" value="PAV08025.1"/>
    <property type="molecule type" value="Genomic_DNA"/>
</dbReference>
<evidence type="ECO:0000313" key="2">
    <source>
        <dbReference type="EMBL" id="PWL08757.1"/>
    </source>
</evidence>
<dbReference type="EMBL" id="LWMS01000010">
    <property type="protein sequence ID" value="PWL08757.1"/>
    <property type="molecule type" value="Genomic_DNA"/>
</dbReference>
<gene>
    <name evidence="1" type="ORF">ASJ82_05100</name>
    <name evidence="2" type="ORF">MSCUN_04710</name>
</gene>
<sequence length="196" mass="22420">MKAAVLYSGGKDSSLMAVLLDKFGYDVELITVNFGIFNSSLPAQKAAENLGFKHRVLSLDKQILLDAVDMIVRDNFPNNGINHIHHEVIEHVACDYDVIADGTRREDRIPKLTMSEIQSLEDRMNVQYLNLSGIGYKTVNDISSEIFELEKRESDIHNSSDYEMEVRTYLKEHGHDIENIFPQHIQSKVIGWRKNE</sequence>
<reference evidence="2 4" key="1">
    <citation type="submission" date="2016-04" db="EMBL/GenBank/DDBJ databases">
        <title>Genome sequence of Methanosphaera cuniculi DSM 4103.</title>
        <authorList>
            <person name="Poehlein A."/>
            <person name="Seedorf H."/>
            <person name="Daniel R."/>
        </authorList>
    </citation>
    <scope>NUCLEOTIDE SEQUENCE [LARGE SCALE GENOMIC DNA]</scope>
    <source>
        <strain evidence="2 4">DSM 4103</strain>
    </source>
</reference>
<dbReference type="Gene3D" id="3.40.50.620">
    <property type="entry name" value="HUPs"/>
    <property type="match status" value="1"/>
</dbReference>
<dbReference type="Proteomes" id="UP000217528">
    <property type="component" value="Unassembled WGS sequence"/>
</dbReference>
<dbReference type="NCBIfam" id="NF011155">
    <property type="entry name" value="PRK14561.1"/>
    <property type="match status" value="1"/>
</dbReference>
<evidence type="ECO:0000313" key="3">
    <source>
        <dbReference type="Proteomes" id="UP000217528"/>
    </source>
</evidence>
<reference evidence="1 3" key="2">
    <citation type="journal article" date="2017" name="BMC Genomics">
        <title>Genomic analysis of methanogenic archaea reveals a shift towards energy conservation.</title>
        <authorList>
            <person name="Gilmore S.P."/>
            <person name="Henske J.K."/>
            <person name="Sexton J.A."/>
            <person name="Solomon K.V."/>
            <person name="Seppala S."/>
            <person name="Yoo J.I."/>
            <person name="Huyett L.M."/>
            <person name="Pressman A."/>
            <person name="Cogan J.Z."/>
            <person name="Kivenson V."/>
            <person name="Peng X."/>
            <person name="Tan Y."/>
            <person name="Valentine D.L."/>
            <person name="O'Malley M.A."/>
        </authorList>
    </citation>
    <scope>NUCLEOTIDE SEQUENCE [LARGE SCALE GENOMIC DNA]</scope>
    <source>
        <strain evidence="1 3">1R-7</strain>
    </source>
</reference>